<feature type="transmembrane region" description="Helical" evidence="7">
    <location>
        <begin position="186"/>
        <end position="208"/>
    </location>
</feature>
<organism evidence="9 10">
    <name type="scientific">Sediminispirochaeta smaragdinae (strain DSM 11293 / JCM 15392 / SEBR 4228)</name>
    <name type="common">Spirochaeta smaragdinae</name>
    <dbReference type="NCBI Taxonomy" id="573413"/>
    <lineage>
        <taxon>Bacteria</taxon>
        <taxon>Pseudomonadati</taxon>
        <taxon>Spirochaetota</taxon>
        <taxon>Spirochaetia</taxon>
        <taxon>Spirochaetales</taxon>
        <taxon>Spirochaetaceae</taxon>
        <taxon>Sediminispirochaeta</taxon>
    </lineage>
</organism>
<evidence type="ECO:0000256" key="5">
    <source>
        <dbReference type="ARBA" id="ARBA00022989"/>
    </source>
</evidence>
<dbReference type="KEGG" id="ssm:Spirs_3873"/>
<dbReference type="GO" id="GO:0055085">
    <property type="term" value="P:transmembrane transport"/>
    <property type="evidence" value="ECO:0007669"/>
    <property type="project" value="InterPro"/>
</dbReference>
<dbReference type="Gene3D" id="1.10.3720.10">
    <property type="entry name" value="MetI-like"/>
    <property type="match status" value="1"/>
</dbReference>
<reference evidence="9 10" key="1">
    <citation type="journal article" date="2010" name="Stand. Genomic Sci.">
        <title>Complete genome sequence of Spirochaeta smaragdinae type strain (SEBR 4228).</title>
        <authorList>
            <person name="Mavromatis K."/>
            <person name="Yasawong M."/>
            <person name="Chertkov O."/>
            <person name="Lapidus A."/>
            <person name="Lucas S."/>
            <person name="Nolan M."/>
            <person name="Del Rio T.G."/>
            <person name="Tice H."/>
            <person name="Cheng J.F."/>
            <person name="Pitluck S."/>
            <person name="Liolios K."/>
            <person name="Ivanova N."/>
            <person name="Tapia R."/>
            <person name="Han C."/>
            <person name="Bruce D."/>
            <person name="Goodwin L."/>
            <person name="Pati A."/>
            <person name="Chen A."/>
            <person name="Palaniappan K."/>
            <person name="Land M."/>
            <person name="Hauser L."/>
            <person name="Chang Y.J."/>
            <person name="Jeffries C.D."/>
            <person name="Detter J.C."/>
            <person name="Rohde M."/>
            <person name="Brambilla E."/>
            <person name="Spring S."/>
            <person name="Goker M."/>
            <person name="Sikorski J."/>
            <person name="Woyke T."/>
            <person name="Bristow J."/>
            <person name="Eisen J.A."/>
            <person name="Markowitz V."/>
            <person name="Hugenholtz P."/>
            <person name="Klenk H.P."/>
            <person name="Kyrpides N.C."/>
        </authorList>
    </citation>
    <scope>NUCLEOTIDE SEQUENCE [LARGE SCALE GENOMIC DNA]</scope>
    <source>
        <strain evidence="10">DSM 11293 / JCM 15392 / SEBR 4228</strain>
    </source>
</reference>
<evidence type="ECO:0000256" key="3">
    <source>
        <dbReference type="ARBA" id="ARBA00022475"/>
    </source>
</evidence>
<evidence type="ECO:0000313" key="9">
    <source>
        <dbReference type="EMBL" id="ADK82958.1"/>
    </source>
</evidence>
<evidence type="ECO:0000256" key="4">
    <source>
        <dbReference type="ARBA" id="ARBA00022692"/>
    </source>
</evidence>
<evidence type="ECO:0000256" key="1">
    <source>
        <dbReference type="ARBA" id="ARBA00004651"/>
    </source>
</evidence>
<dbReference type="EMBL" id="CP002116">
    <property type="protein sequence ID" value="ADK82958.1"/>
    <property type="molecule type" value="Genomic_DNA"/>
</dbReference>
<keyword evidence="5 7" id="KW-1133">Transmembrane helix</keyword>
<feature type="transmembrane region" description="Helical" evidence="7">
    <location>
        <begin position="76"/>
        <end position="98"/>
    </location>
</feature>
<feature type="transmembrane region" description="Helical" evidence="7">
    <location>
        <begin position="110"/>
        <end position="130"/>
    </location>
</feature>
<dbReference type="CDD" id="cd06261">
    <property type="entry name" value="TM_PBP2"/>
    <property type="match status" value="1"/>
</dbReference>
<gene>
    <name evidence="9" type="ordered locus">Spirs_3873</name>
</gene>
<evidence type="ECO:0000256" key="7">
    <source>
        <dbReference type="RuleBase" id="RU363032"/>
    </source>
</evidence>
<sequence length="278" mass="31570">MRRHIRKKSSNPLFWIALAVIMGIILFPIYWIIVTSCKTPVEVILPKPTLFPHDPTFMNYKAVLQSGFLHNMLNSLIVAVCATGLSLFLSFTAAYALVRYRFPLAFNSLFLVWVLVVKILPPVVLAIPLYTMFNSMHLINKLLGLILVYQVYTLPYCIWMIFGFLKSVPISFEEAALIDGASRWYILGNIVLPLARTGIIATSIFGIISAWDEFLFALLFVRTPSLETLPLVIVNYIGEYETLWGELMSIGLLTTVPVLLFSNFVYKYYTKGFSMSLK</sequence>
<dbReference type="HOGENOM" id="CLU_016047_1_2_12"/>
<keyword evidence="4 7" id="KW-0812">Transmembrane</keyword>
<keyword evidence="3" id="KW-1003">Cell membrane</keyword>
<dbReference type="Pfam" id="PF00528">
    <property type="entry name" value="BPD_transp_1"/>
    <property type="match status" value="1"/>
</dbReference>
<dbReference type="PANTHER" id="PTHR32243">
    <property type="entry name" value="MALTOSE TRANSPORT SYSTEM PERMEASE-RELATED"/>
    <property type="match status" value="1"/>
</dbReference>
<dbReference type="PANTHER" id="PTHR32243:SF18">
    <property type="entry name" value="INNER MEMBRANE ABC TRANSPORTER PERMEASE PROTEIN YCJP"/>
    <property type="match status" value="1"/>
</dbReference>
<dbReference type="InterPro" id="IPR000515">
    <property type="entry name" value="MetI-like"/>
</dbReference>
<dbReference type="GO" id="GO:0005886">
    <property type="term" value="C:plasma membrane"/>
    <property type="evidence" value="ECO:0007669"/>
    <property type="project" value="UniProtKB-SubCell"/>
</dbReference>
<keyword evidence="10" id="KW-1185">Reference proteome</keyword>
<comment type="similarity">
    <text evidence="7">Belongs to the binding-protein-dependent transport system permease family.</text>
</comment>
<evidence type="ECO:0000256" key="6">
    <source>
        <dbReference type="ARBA" id="ARBA00023136"/>
    </source>
</evidence>
<proteinExistence type="inferred from homology"/>
<feature type="domain" description="ABC transmembrane type-1" evidence="8">
    <location>
        <begin position="72"/>
        <end position="265"/>
    </location>
</feature>
<dbReference type="OrthoDB" id="9815445at2"/>
<name>E1R8Y9_SEDSS</name>
<dbReference type="STRING" id="573413.Spirs_3873"/>
<protein>
    <submittedName>
        <fullName evidence="9">Binding-protein-dependent transport systems inner membrane component</fullName>
    </submittedName>
</protein>
<dbReference type="PROSITE" id="PS50928">
    <property type="entry name" value="ABC_TM1"/>
    <property type="match status" value="1"/>
</dbReference>
<keyword evidence="6 7" id="KW-0472">Membrane</keyword>
<evidence type="ECO:0000313" key="10">
    <source>
        <dbReference type="Proteomes" id="UP000002318"/>
    </source>
</evidence>
<dbReference type="eggNOG" id="COG0395">
    <property type="taxonomic scope" value="Bacteria"/>
</dbReference>
<dbReference type="InterPro" id="IPR050901">
    <property type="entry name" value="BP-dep_ABC_trans_perm"/>
</dbReference>
<comment type="subcellular location">
    <subcellularLocation>
        <location evidence="1 7">Cell membrane</location>
        <topology evidence="1 7">Multi-pass membrane protein</topology>
    </subcellularLocation>
</comment>
<accession>E1R8Y9</accession>
<evidence type="ECO:0000256" key="2">
    <source>
        <dbReference type="ARBA" id="ARBA00022448"/>
    </source>
</evidence>
<keyword evidence="2 7" id="KW-0813">Transport</keyword>
<dbReference type="Proteomes" id="UP000002318">
    <property type="component" value="Chromosome"/>
</dbReference>
<feature type="transmembrane region" description="Helical" evidence="7">
    <location>
        <begin position="12"/>
        <end position="33"/>
    </location>
</feature>
<dbReference type="SUPFAM" id="SSF161098">
    <property type="entry name" value="MetI-like"/>
    <property type="match status" value="1"/>
</dbReference>
<dbReference type="AlphaFoldDB" id="E1R8Y9"/>
<dbReference type="RefSeq" id="WP_013256417.1">
    <property type="nucleotide sequence ID" value="NC_014364.1"/>
</dbReference>
<feature type="transmembrane region" description="Helical" evidence="7">
    <location>
        <begin position="142"/>
        <end position="165"/>
    </location>
</feature>
<evidence type="ECO:0000259" key="8">
    <source>
        <dbReference type="PROSITE" id="PS50928"/>
    </source>
</evidence>
<dbReference type="InterPro" id="IPR035906">
    <property type="entry name" value="MetI-like_sf"/>
</dbReference>
<feature type="transmembrane region" description="Helical" evidence="7">
    <location>
        <begin position="250"/>
        <end position="269"/>
    </location>
</feature>